<evidence type="ECO:0000313" key="5">
    <source>
        <dbReference type="Proteomes" id="UP000694546"/>
    </source>
</evidence>
<dbReference type="GO" id="GO:0005737">
    <property type="term" value="C:cytoplasm"/>
    <property type="evidence" value="ECO:0007669"/>
    <property type="project" value="TreeGrafter"/>
</dbReference>
<proteinExistence type="inferred from homology"/>
<dbReference type="GeneID" id="115550339"/>
<organism evidence="4 5">
    <name type="scientific">Gadus morhua</name>
    <name type="common">Atlantic cod</name>
    <dbReference type="NCBI Taxonomy" id="8049"/>
    <lineage>
        <taxon>Eukaryota</taxon>
        <taxon>Metazoa</taxon>
        <taxon>Chordata</taxon>
        <taxon>Craniata</taxon>
        <taxon>Vertebrata</taxon>
        <taxon>Euteleostomi</taxon>
        <taxon>Actinopterygii</taxon>
        <taxon>Neopterygii</taxon>
        <taxon>Teleostei</taxon>
        <taxon>Neoteleostei</taxon>
        <taxon>Acanthomorphata</taxon>
        <taxon>Zeiogadaria</taxon>
        <taxon>Gadariae</taxon>
        <taxon>Gadiformes</taxon>
        <taxon>Gadoidei</taxon>
        <taxon>Gadidae</taxon>
        <taxon>Gadus</taxon>
    </lineage>
</organism>
<dbReference type="KEGG" id="gmh:115550339"/>
<dbReference type="OrthoDB" id="10000687at2759"/>
<dbReference type="OMA" id="LAKGWHD"/>
<dbReference type="Ensembl" id="ENSGMOT00000021585.2">
    <property type="protein sequence ID" value="ENSGMOP00000021071.2"/>
    <property type="gene ID" value="ENSGMOG00000019591.2"/>
</dbReference>
<dbReference type="AlphaFoldDB" id="A0A8C4ZU18"/>
<accession>A0A8C4ZU18</accession>
<dbReference type="InterPro" id="IPR007327">
    <property type="entry name" value="TPD52"/>
</dbReference>
<dbReference type="PANTHER" id="PTHR19307:SF13">
    <property type="entry name" value="TUMOR PROTEIN D54"/>
    <property type="match status" value="1"/>
</dbReference>
<feature type="region of interest" description="Disordered" evidence="3">
    <location>
        <begin position="176"/>
        <end position="206"/>
    </location>
</feature>
<dbReference type="Pfam" id="PF04201">
    <property type="entry name" value="TPD52"/>
    <property type="match status" value="1"/>
</dbReference>
<name>A0A8C4ZU18_GADMO</name>
<gene>
    <name evidence="4" type="primary">LOC115550339</name>
</gene>
<evidence type="ECO:0000256" key="1">
    <source>
        <dbReference type="ARBA" id="ARBA00005702"/>
    </source>
</evidence>
<dbReference type="PANTHER" id="PTHR19307">
    <property type="entry name" value="TUMOR PROTEIN D52"/>
    <property type="match status" value="1"/>
</dbReference>
<sequence length="206" mass="22438">MNRQGFGGNPSMHIHPGTTIRSSDLTEEDVDELNAELTRVEDEIQTLRQVLLAKEKYAMDIRRQLGTTPLNSIKNNLAKGWQDVQTSTPYMTAATTLDDISNSNAYKRTQESLSYAGQVTTAALSTVGVSITRRLADMRTLALPSSARPLAHSISVPAMRPSSTFRSFEEMVGSVKDKVAGGRGDGGNTSGFERPSSRRTSRDGPF</sequence>
<feature type="region of interest" description="Disordered" evidence="3">
    <location>
        <begin position="1"/>
        <end position="27"/>
    </location>
</feature>
<dbReference type="GeneTree" id="ENSGT00940000155572"/>
<dbReference type="RefSeq" id="XP_030221139.1">
    <property type="nucleotide sequence ID" value="XM_030365279.1"/>
</dbReference>
<evidence type="ECO:0000256" key="3">
    <source>
        <dbReference type="SAM" id="MobiDB-lite"/>
    </source>
</evidence>
<reference evidence="4" key="2">
    <citation type="submission" date="2025-08" db="UniProtKB">
        <authorList>
            <consortium name="Ensembl"/>
        </authorList>
    </citation>
    <scope>IDENTIFICATION</scope>
</reference>
<reference evidence="4" key="1">
    <citation type="submission" date="2019-07" db="EMBL/GenBank/DDBJ databases">
        <authorList>
            <consortium name="Wellcome Sanger Institute Data Sharing"/>
        </authorList>
    </citation>
    <scope>NUCLEOTIDE SEQUENCE [LARGE SCALE GENOMIC DNA]</scope>
</reference>
<evidence type="ECO:0000256" key="2">
    <source>
        <dbReference type="ARBA" id="ARBA00023054"/>
    </source>
</evidence>
<keyword evidence="5" id="KW-1185">Reference proteome</keyword>
<protein>
    <submittedName>
        <fullName evidence="4">Tpd52 like 2a</fullName>
    </submittedName>
</protein>
<dbReference type="Proteomes" id="UP000694546">
    <property type="component" value="Chromosome 1"/>
</dbReference>
<evidence type="ECO:0000313" key="4">
    <source>
        <dbReference type="Ensembl" id="ENSGMOP00000021071.2"/>
    </source>
</evidence>
<keyword evidence="2" id="KW-0175">Coiled coil</keyword>
<comment type="similarity">
    <text evidence="1">Belongs to the TPD52 family.</text>
</comment>
<reference evidence="4" key="3">
    <citation type="submission" date="2025-09" db="UniProtKB">
        <authorList>
            <consortium name="Ensembl"/>
        </authorList>
    </citation>
    <scope>IDENTIFICATION</scope>
</reference>